<dbReference type="STRING" id="656024.FsymDg_0075"/>
<evidence type="ECO:0000313" key="1">
    <source>
        <dbReference type="EMBL" id="AEH07661.1"/>
    </source>
</evidence>
<protein>
    <submittedName>
        <fullName evidence="1">Uncharacterized protein</fullName>
    </submittedName>
</protein>
<dbReference type="AlphaFoldDB" id="F8B129"/>
<proteinExistence type="predicted"/>
<name>F8B129_9ACTN</name>
<evidence type="ECO:0000313" key="2">
    <source>
        <dbReference type="Proteomes" id="UP000001549"/>
    </source>
</evidence>
<sequence>MSGLGADGLRSSTHLGLHVGADWSVRCRISPDKPPILTVHVGRTLLSFSPAGTAVPSDHVEFAYALLGAVNDYLVECERFRFAVQDAAELPRDLAA</sequence>
<accession>F8B129</accession>
<dbReference type="Proteomes" id="UP000001549">
    <property type="component" value="Chromosome"/>
</dbReference>
<dbReference type="EMBL" id="CP002801">
    <property type="protein sequence ID" value="AEH07661.1"/>
    <property type="molecule type" value="Genomic_DNA"/>
</dbReference>
<gene>
    <name evidence="1" type="ordered locus">FsymDg_0075</name>
</gene>
<dbReference type="KEGG" id="fsy:FsymDg_0075"/>
<dbReference type="RefSeq" id="WP_013871658.1">
    <property type="nucleotide sequence ID" value="NC_015656.1"/>
</dbReference>
<reference evidence="1 2" key="1">
    <citation type="submission" date="2011-05" db="EMBL/GenBank/DDBJ databases">
        <title>Complete sequence of chromosome of Frankia symbiont of Datisca glomerata.</title>
        <authorList>
            <consortium name="US DOE Joint Genome Institute"/>
            <person name="Lucas S."/>
            <person name="Han J."/>
            <person name="Lapidus A."/>
            <person name="Cheng J.-F."/>
            <person name="Goodwin L."/>
            <person name="Pitluck S."/>
            <person name="Peters L."/>
            <person name="Mikhailova N."/>
            <person name="Chertkov O."/>
            <person name="Teshima H."/>
            <person name="Han C."/>
            <person name="Tapia R."/>
            <person name="Land M."/>
            <person name="Hauser L."/>
            <person name="Kyrpides N."/>
            <person name="Ivanova N."/>
            <person name="Pagani I."/>
            <person name="Berry A."/>
            <person name="Pawlowski K."/>
            <person name="Persson T."/>
            <person name="Vanden Heuvel B."/>
            <person name="Benson D."/>
            <person name="Woyke T."/>
        </authorList>
    </citation>
    <scope>NUCLEOTIDE SEQUENCE [LARGE SCALE GENOMIC DNA]</scope>
    <source>
        <strain evidence="2">4085684</strain>
    </source>
</reference>
<keyword evidence="2" id="KW-1185">Reference proteome</keyword>
<organism evidence="1 2">
    <name type="scientific">Candidatus Protofrankia datiscae</name>
    <dbReference type="NCBI Taxonomy" id="2716812"/>
    <lineage>
        <taxon>Bacteria</taxon>
        <taxon>Bacillati</taxon>
        <taxon>Actinomycetota</taxon>
        <taxon>Actinomycetes</taxon>
        <taxon>Frankiales</taxon>
        <taxon>Frankiaceae</taxon>
        <taxon>Protofrankia</taxon>
    </lineage>
</organism>
<dbReference type="HOGENOM" id="CLU_180676_0_0_11"/>